<protein>
    <submittedName>
        <fullName evidence="2">Uncharacterized protein</fullName>
    </submittedName>
</protein>
<reference evidence="2" key="1">
    <citation type="submission" date="2022-10" db="EMBL/GenBank/DDBJ databases">
        <title>The complete genomes of actinobacterial strains from the NBC collection.</title>
        <authorList>
            <person name="Joergensen T.S."/>
            <person name="Alvarez Arevalo M."/>
            <person name="Sterndorff E.B."/>
            <person name="Faurdal D."/>
            <person name="Vuksanovic O."/>
            <person name="Mourched A.-S."/>
            <person name="Charusanti P."/>
            <person name="Shaw S."/>
            <person name="Blin K."/>
            <person name="Weber T."/>
        </authorList>
    </citation>
    <scope>NUCLEOTIDE SEQUENCE</scope>
    <source>
        <strain evidence="2">NBC_00093</strain>
    </source>
</reference>
<name>A0AAU2ACS8_9ACTN</name>
<evidence type="ECO:0000313" key="2">
    <source>
        <dbReference type="EMBL" id="WTT22546.1"/>
    </source>
</evidence>
<organism evidence="2">
    <name type="scientific">Streptomyces sp. NBC_00093</name>
    <dbReference type="NCBI Taxonomy" id="2975649"/>
    <lineage>
        <taxon>Bacteria</taxon>
        <taxon>Bacillati</taxon>
        <taxon>Actinomycetota</taxon>
        <taxon>Actinomycetes</taxon>
        <taxon>Kitasatosporales</taxon>
        <taxon>Streptomycetaceae</taxon>
        <taxon>Streptomyces</taxon>
    </lineage>
</organism>
<dbReference type="EMBL" id="CP108222">
    <property type="protein sequence ID" value="WTT22546.1"/>
    <property type="molecule type" value="Genomic_DNA"/>
</dbReference>
<dbReference type="AlphaFoldDB" id="A0AAU2ACS8"/>
<sequence length="75" mass="8084">MLLIPLILIGAAVLGACLVFGYSSFIVGFALMAVGVLGVIAFVGAQGTIRRPGENEVVIERRYLGDHDDHQHYRS</sequence>
<proteinExistence type="predicted"/>
<gene>
    <name evidence="2" type="ORF">OHA22_46935</name>
</gene>
<accession>A0AAU2ACS8</accession>
<keyword evidence="1" id="KW-0812">Transmembrane</keyword>
<keyword evidence="1" id="KW-1133">Transmembrane helix</keyword>
<evidence type="ECO:0000256" key="1">
    <source>
        <dbReference type="SAM" id="Phobius"/>
    </source>
</evidence>
<keyword evidence="1" id="KW-0472">Membrane</keyword>
<feature type="transmembrane region" description="Helical" evidence="1">
    <location>
        <begin position="25"/>
        <end position="45"/>
    </location>
</feature>